<proteinExistence type="inferred from homology"/>
<dbReference type="InterPro" id="IPR036188">
    <property type="entry name" value="FAD/NAD-bd_sf"/>
</dbReference>
<dbReference type="Gene3D" id="3.50.50.60">
    <property type="entry name" value="FAD/NAD(P)-binding domain"/>
    <property type="match status" value="1"/>
</dbReference>
<comment type="caution">
    <text evidence="6">The sequence shown here is derived from an EMBL/GenBank/DDBJ whole genome shotgun (WGS) entry which is preliminary data.</text>
</comment>
<evidence type="ECO:0000256" key="4">
    <source>
        <dbReference type="ARBA" id="ARBA00023002"/>
    </source>
</evidence>
<dbReference type="InterPro" id="IPR020946">
    <property type="entry name" value="Flavin_mOase-like"/>
</dbReference>
<accession>A0AA40CJ35</accession>
<evidence type="ECO:0000256" key="5">
    <source>
        <dbReference type="SAM" id="Phobius"/>
    </source>
</evidence>
<keyword evidence="5" id="KW-0812">Transmembrane</keyword>
<sequence>MSVPIPIKRVAVIGAGLAGAIAVDALAQENTFDLIRVFERREGLGGCRIGDTSRPPTISDLSILANRTADPPIPIPENLPAQTPKLDQPRFAESSVYPYLETNVDNTAMEFTQESIPEERSEWSIATHGPNTPFRHWKVMRQYVSSLLERNGYQDFVSYNTIVERVEKVGAEWKWFDAVVVVSGYYWVPYIPAIEGLEQFEKSRPGSVLHSKHFRGRDLFRGKRVVIVGASVSAADIAVDLASTKTADLPVHAIVKGHNTNVYFGDIAFQQTQIKTHPSNSHIAGRTVHLIDGNSIPEVDHIIFGTGYSWTLPLPPPGSQRAILAAGLIARQSQPSSSLSKGATIGLGVGLTVGALLLIFGGCFITECLRRKGKMKGEPQPYLSVGDAYPGAS</sequence>
<dbReference type="AlphaFoldDB" id="A0AA40CJ35"/>
<dbReference type="InterPro" id="IPR050346">
    <property type="entry name" value="FMO-like"/>
</dbReference>
<name>A0AA40CJ35_9PEZI</name>
<feature type="transmembrane region" description="Helical" evidence="5">
    <location>
        <begin position="345"/>
        <end position="366"/>
    </location>
</feature>
<dbReference type="Proteomes" id="UP001174936">
    <property type="component" value="Unassembled WGS sequence"/>
</dbReference>
<keyword evidence="5" id="KW-1133">Transmembrane helix</keyword>
<keyword evidence="2" id="KW-0285">Flavoprotein</keyword>
<organism evidence="6 7">
    <name type="scientific">Cercophora newfieldiana</name>
    <dbReference type="NCBI Taxonomy" id="92897"/>
    <lineage>
        <taxon>Eukaryota</taxon>
        <taxon>Fungi</taxon>
        <taxon>Dikarya</taxon>
        <taxon>Ascomycota</taxon>
        <taxon>Pezizomycotina</taxon>
        <taxon>Sordariomycetes</taxon>
        <taxon>Sordariomycetidae</taxon>
        <taxon>Sordariales</taxon>
        <taxon>Lasiosphaeriaceae</taxon>
        <taxon>Cercophora</taxon>
    </lineage>
</organism>
<protein>
    <recommendedName>
        <fullName evidence="8">Flavin-containing monooxygenase</fullName>
    </recommendedName>
</protein>
<keyword evidence="7" id="KW-1185">Reference proteome</keyword>
<keyword evidence="3" id="KW-0274">FAD</keyword>
<dbReference type="GO" id="GO:0050660">
    <property type="term" value="F:flavin adenine dinucleotide binding"/>
    <property type="evidence" value="ECO:0007669"/>
    <property type="project" value="InterPro"/>
</dbReference>
<dbReference type="PANTHER" id="PTHR23023">
    <property type="entry name" value="DIMETHYLANILINE MONOOXYGENASE"/>
    <property type="match status" value="1"/>
</dbReference>
<keyword evidence="4" id="KW-0560">Oxidoreductase</keyword>
<evidence type="ECO:0000256" key="1">
    <source>
        <dbReference type="ARBA" id="ARBA00009183"/>
    </source>
</evidence>
<dbReference type="SUPFAM" id="SSF51905">
    <property type="entry name" value="FAD/NAD(P)-binding domain"/>
    <property type="match status" value="1"/>
</dbReference>
<dbReference type="EMBL" id="JAULSV010000007">
    <property type="protein sequence ID" value="KAK0639383.1"/>
    <property type="molecule type" value="Genomic_DNA"/>
</dbReference>
<evidence type="ECO:0008006" key="8">
    <source>
        <dbReference type="Google" id="ProtNLM"/>
    </source>
</evidence>
<evidence type="ECO:0000313" key="6">
    <source>
        <dbReference type="EMBL" id="KAK0639383.1"/>
    </source>
</evidence>
<dbReference type="GO" id="GO:0050661">
    <property type="term" value="F:NADP binding"/>
    <property type="evidence" value="ECO:0007669"/>
    <property type="project" value="InterPro"/>
</dbReference>
<evidence type="ECO:0000256" key="3">
    <source>
        <dbReference type="ARBA" id="ARBA00022827"/>
    </source>
</evidence>
<comment type="similarity">
    <text evidence="1">Belongs to the FMO family.</text>
</comment>
<gene>
    <name evidence="6" type="ORF">B0T16DRAFT_463066</name>
</gene>
<dbReference type="GO" id="GO:0004499">
    <property type="term" value="F:N,N-dimethylaniline monooxygenase activity"/>
    <property type="evidence" value="ECO:0007669"/>
    <property type="project" value="InterPro"/>
</dbReference>
<reference evidence="6" key="1">
    <citation type="submission" date="2023-06" db="EMBL/GenBank/DDBJ databases">
        <title>Genome-scale phylogeny and comparative genomics of the fungal order Sordariales.</title>
        <authorList>
            <consortium name="Lawrence Berkeley National Laboratory"/>
            <person name="Hensen N."/>
            <person name="Bonometti L."/>
            <person name="Westerberg I."/>
            <person name="Brannstrom I.O."/>
            <person name="Guillou S."/>
            <person name="Cros-Aarteil S."/>
            <person name="Calhoun S."/>
            <person name="Haridas S."/>
            <person name="Kuo A."/>
            <person name="Mondo S."/>
            <person name="Pangilinan J."/>
            <person name="Riley R."/>
            <person name="Labutti K."/>
            <person name="Andreopoulos B."/>
            <person name="Lipzen A."/>
            <person name="Chen C."/>
            <person name="Yanf M."/>
            <person name="Daum C."/>
            <person name="Ng V."/>
            <person name="Clum A."/>
            <person name="Steindorff A."/>
            <person name="Ohm R."/>
            <person name="Martin F."/>
            <person name="Silar P."/>
            <person name="Natvig D."/>
            <person name="Lalanne C."/>
            <person name="Gautier V."/>
            <person name="Ament-Velasquez S.L."/>
            <person name="Kruys A."/>
            <person name="Hutchinson M.I."/>
            <person name="Powell A.J."/>
            <person name="Barry K."/>
            <person name="Miller A.N."/>
            <person name="Grigoriev I.V."/>
            <person name="Debuchy R."/>
            <person name="Gladieux P."/>
            <person name="Thoren M.H."/>
            <person name="Johannesson H."/>
        </authorList>
    </citation>
    <scope>NUCLEOTIDE SEQUENCE</scope>
    <source>
        <strain evidence="6">SMH2532-1</strain>
    </source>
</reference>
<dbReference type="Pfam" id="PF00743">
    <property type="entry name" value="FMO-like"/>
    <property type="match status" value="1"/>
</dbReference>
<keyword evidence="5" id="KW-0472">Membrane</keyword>
<evidence type="ECO:0000256" key="2">
    <source>
        <dbReference type="ARBA" id="ARBA00022630"/>
    </source>
</evidence>
<evidence type="ECO:0000313" key="7">
    <source>
        <dbReference type="Proteomes" id="UP001174936"/>
    </source>
</evidence>